<evidence type="ECO:0000256" key="1">
    <source>
        <dbReference type="SAM" id="MobiDB-lite"/>
    </source>
</evidence>
<gene>
    <name evidence="2" type="ORF">JCGZ_12664</name>
</gene>
<keyword evidence="3" id="KW-1185">Reference proteome</keyword>
<dbReference type="EMBL" id="KK914535">
    <property type="protein sequence ID" value="KDP34316.1"/>
    <property type="molecule type" value="Genomic_DNA"/>
</dbReference>
<reference evidence="2 3" key="1">
    <citation type="journal article" date="2014" name="PLoS ONE">
        <title>Global Analysis of Gene Expression Profiles in Physic Nut (Jatropha curcas L.) Seedlings Exposed to Salt Stress.</title>
        <authorList>
            <person name="Zhang L."/>
            <person name="Zhang C."/>
            <person name="Wu P."/>
            <person name="Chen Y."/>
            <person name="Li M."/>
            <person name="Jiang H."/>
            <person name="Wu G."/>
        </authorList>
    </citation>
    <scope>NUCLEOTIDE SEQUENCE [LARGE SCALE GENOMIC DNA]</scope>
    <source>
        <strain evidence="3">cv. GZQX0401</strain>
        <tissue evidence="2">Young leaves</tissue>
    </source>
</reference>
<feature type="compositionally biased region" description="Basic and acidic residues" evidence="1">
    <location>
        <begin position="96"/>
        <end position="111"/>
    </location>
</feature>
<dbReference type="AlphaFoldDB" id="A0A067KDM5"/>
<sequence>MDQGEEAWVGRDDEVVMDPVTLDAWSSKEEKEEARVVNHITRSFGFINSIWSSLAKKKKSEHSFPCLPIEPFEYKGKTNPGLEMFADVIDILEVEPKALEPESEKEKKEEEKEPEGEPFEYKGKTNPGLEMFADVIDILEVEPKALEPESEKEKKEEEKEPEGG</sequence>
<proteinExistence type="predicted"/>
<name>A0A067KDM5_JATCU</name>
<feature type="compositionally biased region" description="Basic and acidic residues" evidence="1">
    <location>
        <begin position="141"/>
        <end position="164"/>
    </location>
</feature>
<evidence type="ECO:0000313" key="2">
    <source>
        <dbReference type="EMBL" id="KDP34316.1"/>
    </source>
</evidence>
<protein>
    <submittedName>
        <fullName evidence="2">Uncharacterized protein</fullName>
    </submittedName>
</protein>
<accession>A0A067KDM5</accession>
<evidence type="ECO:0000313" key="3">
    <source>
        <dbReference type="Proteomes" id="UP000027138"/>
    </source>
</evidence>
<feature type="region of interest" description="Disordered" evidence="1">
    <location>
        <begin position="140"/>
        <end position="164"/>
    </location>
</feature>
<dbReference type="Proteomes" id="UP000027138">
    <property type="component" value="Unassembled WGS sequence"/>
</dbReference>
<feature type="region of interest" description="Disordered" evidence="1">
    <location>
        <begin position="96"/>
        <end position="126"/>
    </location>
</feature>
<organism evidence="2 3">
    <name type="scientific">Jatropha curcas</name>
    <name type="common">Barbados nut</name>
    <dbReference type="NCBI Taxonomy" id="180498"/>
    <lineage>
        <taxon>Eukaryota</taxon>
        <taxon>Viridiplantae</taxon>
        <taxon>Streptophyta</taxon>
        <taxon>Embryophyta</taxon>
        <taxon>Tracheophyta</taxon>
        <taxon>Spermatophyta</taxon>
        <taxon>Magnoliopsida</taxon>
        <taxon>eudicotyledons</taxon>
        <taxon>Gunneridae</taxon>
        <taxon>Pentapetalae</taxon>
        <taxon>rosids</taxon>
        <taxon>fabids</taxon>
        <taxon>Malpighiales</taxon>
        <taxon>Euphorbiaceae</taxon>
        <taxon>Crotonoideae</taxon>
        <taxon>Jatropheae</taxon>
        <taxon>Jatropha</taxon>
    </lineage>
</organism>